<dbReference type="RefSeq" id="WP_187731648.1">
    <property type="nucleotide sequence ID" value="NZ_BMFN01000003.1"/>
</dbReference>
<proteinExistence type="predicted"/>
<organism evidence="9 10">
    <name type="scientific">Hymenobacter qilianensis</name>
    <dbReference type="NCBI Taxonomy" id="1385715"/>
    <lineage>
        <taxon>Bacteria</taxon>
        <taxon>Pseudomonadati</taxon>
        <taxon>Bacteroidota</taxon>
        <taxon>Cytophagia</taxon>
        <taxon>Cytophagales</taxon>
        <taxon>Hymenobacteraceae</taxon>
        <taxon>Hymenobacter</taxon>
    </lineage>
</organism>
<feature type="transmembrane region" description="Helical" evidence="6">
    <location>
        <begin position="427"/>
        <end position="452"/>
    </location>
</feature>
<evidence type="ECO:0000259" key="8">
    <source>
        <dbReference type="Pfam" id="PF12704"/>
    </source>
</evidence>
<accession>A0A7H0GSU3</accession>
<keyword evidence="3 6" id="KW-0812">Transmembrane</keyword>
<evidence type="ECO:0000256" key="4">
    <source>
        <dbReference type="ARBA" id="ARBA00022989"/>
    </source>
</evidence>
<dbReference type="AlphaFoldDB" id="A0A7H0GSU3"/>
<feature type="transmembrane region" description="Helical" evidence="6">
    <location>
        <begin position="772"/>
        <end position="795"/>
    </location>
</feature>
<evidence type="ECO:0000313" key="10">
    <source>
        <dbReference type="Proteomes" id="UP000516093"/>
    </source>
</evidence>
<dbReference type="GO" id="GO:0005886">
    <property type="term" value="C:plasma membrane"/>
    <property type="evidence" value="ECO:0007669"/>
    <property type="project" value="UniProtKB-SubCell"/>
</dbReference>
<dbReference type="InterPro" id="IPR025857">
    <property type="entry name" value="MacB_PCD"/>
</dbReference>
<protein>
    <submittedName>
        <fullName evidence="9">ABC transporter permease</fullName>
    </submittedName>
</protein>
<dbReference type="Proteomes" id="UP000516093">
    <property type="component" value="Chromosome"/>
</dbReference>
<evidence type="ECO:0000256" key="5">
    <source>
        <dbReference type="ARBA" id="ARBA00023136"/>
    </source>
</evidence>
<dbReference type="PROSITE" id="PS51257">
    <property type="entry name" value="PROKAR_LIPOPROTEIN"/>
    <property type="match status" value="1"/>
</dbReference>
<dbReference type="InterPro" id="IPR050250">
    <property type="entry name" value="Macrolide_Exporter_MacB"/>
</dbReference>
<name>A0A7H0GSU3_9BACT</name>
<feature type="transmembrane region" description="Helical" evidence="6">
    <location>
        <begin position="379"/>
        <end position="406"/>
    </location>
</feature>
<feature type="domain" description="ABC3 transporter permease C-terminal" evidence="7">
    <location>
        <begin position="689"/>
        <end position="802"/>
    </location>
</feature>
<keyword evidence="10" id="KW-1185">Reference proteome</keyword>
<feature type="transmembrane region" description="Helical" evidence="6">
    <location>
        <begin position="738"/>
        <end position="757"/>
    </location>
</feature>
<dbReference type="PANTHER" id="PTHR30572">
    <property type="entry name" value="MEMBRANE COMPONENT OF TRANSPORTER-RELATED"/>
    <property type="match status" value="1"/>
</dbReference>
<gene>
    <name evidence="9" type="ORF">H9L05_15110</name>
</gene>
<reference evidence="9 10" key="1">
    <citation type="submission" date="2020-08" db="EMBL/GenBank/DDBJ databases">
        <title>Genome sequence of Hymenobacter qilianensis JCM 19763T.</title>
        <authorList>
            <person name="Hyun D.-W."/>
            <person name="Bae J.-W."/>
        </authorList>
    </citation>
    <scope>NUCLEOTIDE SEQUENCE [LARGE SCALE GENOMIC DNA]</scope>
    <source>
        <strain evidence="9 10">JCM 19763</strain>
    </source>
</reference>
<keyword evidence="4 6" id="KW-1133">Transmembrane helix</keyword>
<dbReference type="KEGG" id="hqi:H9L05_15110"/>
<feature type="domain" description="MacB-like periplasmic core" evidence="8">
    <location>
        <begin position="20"/>
        <end position="238"/>
    </location>
</feature>
<evidence type="ECO:0000256" key="6">
    <source>
        <dbReference type="SAM" id="Phobius"/>
    </source>
</evidence>
<dbReference type="EMBL" id="CP060784">
    <property type="protein sequence ID" value="QNP51359.1"/>
    <property type="molecule type" value="Genomic_DNA"/>
</dbReference>
<evidence type="ECO:0000313" key="9">
    <source>
        <dbReference type="EMBL" id="QNP51359.1"/>
    </source>
</evidence>
<feature type="transmembrane region" description="Helical" evidence="6">
    <location>
        <begin position="332"/>
        <end position="359"/>
    </location>
</feature>
<dbReference type="InterPro" id="IPR003838">
    <property type="entry name" value="ABC3_permease_C"/>
</dbReference>
<sequence>MFTNYLKVAYRNLIRHKGFSFLNIAGLALGLTACLLIGLFVFDELQYDKFLPNGDRVYRVYTQGTTSESPESMASVPPMFATTMKQEFPEVEQSMRILMYSAISLLEVGDKKLYIENGLIADSTFFDIFPLPFKYGSAAQALDAPASVVLAEDVAKRFFGDENPVGKELKMNKQTLLVKGVIQNNQSKFHLKVNYVIPLSAAEIPAERMSSWGWQQFYTYVRVKPDTDIKQTQAKLQDYITQKVQPLMPKDDPIGFVPYLQPLQDIYLHSANFKFDTGPRGNITYVKALSIIAVFILLIACFNFVNLATAKSVQRAKEVGIRKTIGASQQQLMLQFLIETVLLTFISVVISVVLASLLLPALNDFTGKDMSFNLLTNPVVFLLLVVLTLVVGLIAGFYPALVLSGFKPVKVLKSTVVSEGMFGRVQWLRHGLIVIQFSLTIFLLISATVVFLQVNYLHTKDLGFNREQIMFFPMRGDNMNRSYETFKNELAQGPGISSVSIGYGFPGDAVAGDQIIVPKDGEQKLHSTTHLMVDYDYIKTLGLELVNGRNFSKELTTDKSQAYIINETAVKEFGLGTPQQAIGKTLIWQRLGPSQPDSVKKGQVIGVVKDFHYKSLYDKVEPAVLHIHPDDYWKVAVKMKGENISQSVAHVKDVWGKFSPDYPIEYKFLDENFDQMYKAEDKLKSLLWIFTGVAIFVGCLGLFGLATYAAERRKKEIGIRKVLGADVSTIVGLLSKEFVKLVVVAAVIAFPIAWLVMRKWLEDFAYRIDIPLWVFVAAGVAAALVAFLTISYQAIKAATTNPIKNLRTE</sequence>
<evidence type="ECO:0000256" key="2">
    <source>
        <dbReference type="ARBA" id="ARBA00022475"/>
    </source>
</evidence>
<feature type="transmembrane region" description="Helical" evidence="6">
    <location>
        <begin position="686"/>
        <end position="710"/>
    </location>
</feature>
<dbReference type="GO" id="GO:0022857">
    <property type="term" value="F:transmembrane transporter activity"/>
    <property type="evidence" value="ECO:0007669"/>
    <property type="project" value="TreeGrafter"/>
</dbReference>
<dbReference type="Pfam" id="PF12704">
    <property type="entry name" value="MacB_PCD"/>
    <property type="match status" value="1"/>
</dbReference>
<keyword evidence="5 6" id="KW-0472">Membrane</keyword>
<dbReference type="PANTHER" id="PTHR30572:SF18">
    <property type="entry name" value="ABC-TYPE MACROLIDE FAMILY EXPORT SYSTEM PERMEASE COMPONENT 2"/>
    <property type="match status" value="1"/>
</dbReference>
<keyword evidence="2" id="KW-1003">Cell membrane</keyword>
<feature type="domain" description="ABC3 transporter permease C-terminal" evidence="7">
    <location>
        <begin position="291"/>
        <end position="405"/>
    </location>
</feature>
<comment type="subcellular location">
    <subcellularLocation>
        <location evidence="1">Cell membrane</location>
        <topology evidence="1">Multi-pass membrane protein</topology>
    </subcellularLocation>
</comment>
<evidence type="ECO:0000256" key="3">
    <source>
        <dbReference type="ARBA" id="ARBA00022692"/>
    </source>
</evidence>
<feature type="transmembrane region" description="Helical" evidence="6">
    <location>
        <begin position="21"/>
        <end position="42"/>
    </location>
</feature>
<evidence type="ECO:0000259" key="7">
    <source>
        <dbReference type="Pfam" id="PF02687"/>
    </source>
</evidence>
<evidence type="ECO:0000256" key="1">
    <source>
        <dbReference type="ARBA" id="ARBA00004651"/>
    </source>
</evidence>
<feature type="transmembrane region" description="Helical" evidence="6">
    <location>
        <begin position="288"/>
        <end position="308"/>
    </location>
</feature>
<dbReference type="Pfam" id="PF02687">
    <property type="entry name" value="FtsX"/>
    <property type="match status" value="2"/>
</dbReference>